<feature type="transmembrane region" description="Helical" evidence="2">
    <location>
        <begin position="209"/>
        <end position="230"/>
    </location>
</feature>
<reference evidence="3 9" key="1">
    <citation type="journal article" date="2014" name="BMC Genomics">
        <title>Unusual genome complexity in Lactobacillus salivarius JCM1046.</title>
        <authorList>
            <person name="Raftis E.J."/>
            <person name="Forde B.M."/>
            <person name="Claesson M.J."/>
            <person name="O'Toole P.W."/>
        </authorList>
    </citation>
    <scope>NUCLEOTIDE SEQUENCE [LARGE SCALE GENOMIC DNA]</scope>
    <source>
        <strain evidence="3 9">JCM1046</strain>
    </source>
</reference>
<dbReference type="Proteomes" id="UP000245607">
    <property type="component" value="Unassembled WGS sequence"/>
</dbReference>
<reference evidence="5 12" key="4">
    <citation type="submission" date="2019-11" db="EMBL/GenBank/DDBJ databases">
        <title>Draft Genome Sequence of Plant Growth-Promoting Rhizosphere-Associated Bacteria.</title>
        <authorList>
            <person name="Vasilyev I.Y."/>
            <person name="Radchenko V."/>
            <person name="Ilnitskaya E.V."/>
        </authorList>
    </citation>
    <scope>NUCLEOTIDE SEQUENCE [LARGE SCALE GENOMIC DNA]</scope>
    <source>
        <strain evidence="5 12">VRA_1sq_f</strain>
        <plasmid evidence="6">unnamed22</plasmid>
    </source>
</reference>
<sequence>MAEEKTVREKNQEAAKKQAEAVSQQKNKQIMEFNEKFEGLTKRNQDYMFHLNKALAEKNYAEREKVVSEMYNELMEKQKQGVVANKLYGTVNEKVEAILAGPKKEPKMPTLWELSLDNGLMMLALFCIMYAFLGMFSKSNQNAANGGIITLIVTSIVAGVGLGYFYRAMMPGQSKRRGWLNIIFMIAILMVVWVAAFGIVAIIPPTINVVLPPLAYAVLAVVAYGIRWYLKKKLNFISPADFRRNSQN</sequence>
<evidence type="ECO:0000313" key="6">
    <source>
        <dbReference type="EMBL" id="MSE07134.1"/>
    </source>
</evidence>
<evidence type="ECO:0000313" key="11">
    <source>
        <dbReference type="Proteomes" id="UP000245607"/>
    </source>
</evidence>
<dbReference type="Proteomes" id="UP000029488">
    <property type="component" value="Chromosome"/>
</dbReference>
<feature type="transmembrane region" description="Helical" evidence="2">
    <location>
        <begin position="148"/>
        <end position="166"/>
    </location>
</feature>
<dbReference type="InterPro" id="IPR036259">
    <property type="entry name" value="MFS_trans_sf"/>
</dbReference>
<name>A0A089QK03_9LACO</name>
<dbReference type="Proteomes" id="UP001174888">
    <property type="component" value="Unassembled WGS sequence"/>
</dbReference>
<keyword evidence="2" id="KW-1133">Transmembrane helix</keyword>
<reference evidence="8 11" key="3">
    <citation type="submission" date="2018-05" db="EMBL/GenBank/DDBJ databases">
        <title>Lactobacillus salivarius genome sequencing and assembly.</title>
        <authorList>
            <person name="Audisio C."/>
            <person name="Albarracin L."/>
            <person name="Torres M.J."/>
            <person name="Hebert E.M."/>
            <person name="Saavedra L."/>
        </authorList>
    </citation>
    <scope>NUCLEOTIDE SEQUENCE [LARGE SCALE GENOMIC DNA]</scope>
    <source>
        <strain evidence="8 11">A3iob</strain>
    </source>
</reference>
<dbReference type="EMBL" id="WKKZ01000240">
    <property type="protein sequence ID" value="MSE05446.1"/>
    <property type="molecule type" value="Genomic_DNA"/>
</dbReference>
<feature type="transmembrane region" description="Helical" evidence="2">
    <location>
        <begin position="114"/>
        <end position="136"/>
    </location>
</feature>
<evidence type="ECO:0000313" key="4">
    <source>
        <dbReference type="EMBL" id="MDN4832774.1"/>
    </source>
</evidence>
<evidence type="ECO:0000313" key="10">
    <source>
        <dbReference type="Proteomes" id="UP000244552"/>
    </source>
</evidence>
<dbReference type="EMBL" id="QAGV01000012">
    <property type="protein sequence ID" value="PTR94645.1"/>
    <property type="molecule type" value="Genomic_DNA"/>
</dbReference>
<dbReference type="EMBL" id="QFAS01000010">
    <property type="protein sequence ID" value="PWG51001.1"/>
    <property type="molecule type" value="Genomic_DNA"/>
</dbReference>
<dbReference type="PIRSF" id="PIRSF033111">
    <property type="entry name" value="UCP033111"/>
    <property type="match status" value="1"/>
</dbReference>
<reference evidence="4" key="5">
    <citation type="submission" date="2023-07" db="EMBL/GenBank/DDBJ databases">
        <title>Complete genome sequence of Ligilactobacillus salivarius SRCM217594 isolated from Gallus gallus domesticus feces.</title>
        <authorList>
            <person name="Yang H.-G."/>
            <person name="Ryu M.-S."/>
            <person name="Ha G.-S."/>
            <person name="Yang H.-J."/>
            <person name="Jeong D.-Y."/>
        </authorList>
    </citation>
    <scope>NUCLEOTIDE SEQUENCE</scope>
    <source>
        <strain evidence="4">SRCM217594</strain>
    </source>
</reference>
<dbReference type="EMBL" id="CP007646">
    <property type="protein sequence ID" value="AIR11291.1"/>
    <property type="molecule type" value="Genomic_DNA"/>
</dbReference>
<evidence type="ECO:0000313" key="8">
    <source>
        <dbReference type="EMBL" id="PWG51001.1"/>
    </source>
</evidence>
<feature type="transmembrane region" description="Helical" evidence="2">
    <location>
        <begin position="178"/>
        <end position="203"/>
    </location>
</feature>
<dbReference type="RefSeq" id="WP_003701083.1">
    <property type="nucleotide sequence ID" value="NZ_CANCWC010000001.1"/>
</dbReference>
<dbReference type="KEGG" id="lsj:LSJ_1648c"/>
<geneLocation type="plasmid" evidence="6">
    <name>unnamed22</name>
</geneLocation>
<feature type="compositionally biased region" description="Basic and acidic residues" evidence="1">
    <location>
        <begin position="1"/>
        <end position="19"/>
    </location>
</feature>
<reference evidence="7 10" key="2">
    <citation type="journal article" date="2018" name="Genome Announc.">
        <title>Fifty-Six Draft Genome Sequences of 10 Lactobacillus Species from 22 Commercial Dietary Supplements.</title>
        <authorList>
            <person name="Gangiredla J."/>
            <person name="Barnaba T.J."/>
            <person name="Mammel M.K."/>
            <person name="Lacher D.W."/>
            <person name="Elkins C.A."/>
            <person name="Lampel K.A."/>
            <person name="Whitehouse C.A."/>
            <person name="Tartera C."/>
        </authorList>
    </citation>
    <scope>NUCLEOTIDE SEQUENCE [LARGE SCALE GENOMIC DNA]</scope>
    <source>
        <strain evidence="7 10">DS11_12</strain>
    </source>
</reference>
<evidence type="ECO:0000313" key="12">
    <source>
        <dbReference type="Proteomes" id="UP000437575"/>
    </source>
</evidence>
<keyword evidence="6" id="KW-0614">Plasmid</keyword>
<evidence type="ECO:0000313" key="5">
    <source>
        <dbReference type="EMBL" id="MSE05446.1"/>
    </source>
</evidence>
<dbReference type="Pfam" id="PF06570">
    <property type="entry name" value="DUF1129"/>
    <property type="match status" value="1"/>
</dbReference>
<evidence type="ECO:0000313" key="9">
    <source>
        <dbReference type="Proteomes" id="UP000029488"/>
    </source>
</evidence>
<dbReference type="Proteomes" id="UP000437575">
    <property type="component" value="Unassembled WGS sequence"/>
</dbReference>
<dbReference type="AlphaFoldDB" id="A0A089QK03"/>
<protein>
    <submittedName>
        <fullName evidence="4">DUF1129 domain-containing protein</fullName>
    </submittedName>
    <submittedName>
        <fullName evidence="5">DUF1129 family protein</fullName>
    </submittedName>
    <submittedName>
        <fullName evidence="3">Putative membrane spanning protein</fullName>
    </submittedName>
</protein>
<dbReference type="InterPro" id="IPR009214">
    <property type="entry name" value="DUF1129"/>
</dbReference>
<evidence type="ECO:0000256" key="1">
    <source>
        <dbReference type="SAM" id="MobiDB-lite"/>
    </source>
</evidence>
<dbReference type="EMBL" id="JAUIQT010000001">
    <property type="protein sequence ID" value="MDN4832774.1"/>
    <property type="molecule type" value="Genomic_DNA"/>
</dbReference>
<dbReference type="SUPFAM" id="SSF103473">
    <property type="entry name" value="MFS general substrate transporter"/>
    <property type="match status" value="1"/>
</dbReference>
<keyword evidence="2" id="KW-0812">Transmembrane</keyword>
<proteinExistence type="predicted"/>
<evidence type="ECO:0000313" key="7">
    <source>
        <dbReference type="EMBL" id="PTR94645.1"/>
    </source>
</evidence>
<gene>
    <name evidence="8" type="ORF">DB362_09160</name>
    <name evidence="7" type="ORF">DBP89_08505</name>
    <name evidence="5" type="ORF">GKC34_06355</name>
    <name evidence="6" type="ORF">GKC34_15860</name>
    <name evidence="3" type="ORF">LSJ_1648c</name>
    <name evidence="4" type="ORF">QYC35_00760</name>
</gene>
<evidence type="ECO:0000313" key="3">
    <source>
        <dbReference type="EMBL" id="AIR11291.1"/>
    </source>
</evidence>
<dbReference type="Proteomes" id="UP000244552">
    <property type="component" value="Unassembled WGS sequence"/>
</dbReference>
<evidence type="ECO:0000256" key="2">
    <source>
        <dbReference type="SAM" id="Phobius"/>
    </source>
</evidence>
<feature type="region of interest" description="Disordered" evidence="1">
    <location>
        <begin position="1"/>
        <end position="25"/>
    </location>
</feature>
<accession>A0A089QK03</accession>
<keyword evidence="2" id="KW-0472">Membrane</keyword>
<dbReference type="EMBL" id="WKKZ01001622">
    <property type="protein sequence ID" value="MSE07134.1"/>
    <property type="molecule type" value="Genomic_DNA"/>
</dbReference>
<organism evidence="3 9">
    <name type="scientific">Ligilactobacillus salivarius</name>
    <dbReference type="NCBI Taxonomy" id="1624"/>
    <lineage>
        <taxon>Bacteria</taxon>
        <taxon>Bacillati</taxon>
        <taxon>Bacillota</taxon>
        <taxon>Bacilli</taxon>
        <taxon>Lactobacillales</taxon>
        <taxon>Lactobacillaceae</taxon>
        <taxon>Ligilactobacillus</taxon>
    </lineage>
</organism>